<evidence type="ECO:0000256" key="2">
    <source>
        <dbReference type="ARBA" id="ARBA00022723"/>
    </source>
</evidence>
<evidence type="ECO:0000313" key="6">
    <source>
        <dbReference type="EMBL" id="NOE18829.1"/>
    </source>
</evidence>
<dbReference type="GO" id="GO:0005737">
    <property type="term" value="C:cytoplasm"/>
    <property type="evidence" value="ECO:0007669"/>
    <property type="project" value="TreeGrafter"/>
</dbReference>
<reference evidence="6" key="1">
    <citation type="submission" date="2019-12" db="EMBL/GenBank/DDBJ databases">
        <title>Ruegeria JWLKs population differentiation of coral mucus and skeleton niches.</title>
        <authorList>
            <person name="Luo D."/>
        </authorList>
    </citation>
    <scope>NUCLEOTIDE SEQUENCE</scope>
    <source>
        <strain evidence="6">HKCCD6181</strain>
    </source>
</reference>
<dbReference type="InterPro" id="IPR015517">
    <property type="entry name" value="dCMP_deaminase-rel"/>
</dbReference>
<comment type="similarity">
    <text evidence="1">Belongs to the cytidine and deoxycytidylate deaminase family.</text>
</comment>
<protein>
    <submittedName>
        <fullName evidence="6">dCMP deaminase</fullName>
    </submittedName>
</protein>
<keyword evidence="4" id="KW-0862">Zinc</keyword>
<dbReference type="PROSITE" id="PS00903">
    <property type="entry name" value="CYT_DCMP_DEAMINASES_1"/>
    <property type="match status" value="1"/>
</dbReference>
<evidence type="ECO:0000256" key="1">
    <source>
        <dbReference type="ARBA" id="ARBA00006576"/>
    </source>
</evidence>
<organism evidence="6 7">
    <name type="scientific">Ruegeria atlantica</name>
    <dbReference type="NCBI Taxonomy" id="81569"/>
    <lineage>
        <taxon>Bacteria</taxon>
        <taxon>Pseudomonadati</taxon>
        <taxon>Pseudomonadota</taxon>
        <taxon>Alphaproteobacteria</taxon>
        <taxon>Rhodobacterales</taxon>
        <taxon>Roseobacteraceae</taxon>
        <taxon>Ruegeria</taxon>
    </lineage>
</organism>
<dbReference type="PROSITE" id="PS51747">
    <property type="entry name" value="CYT_DCMP_DEAMINASES_2"/>
    <property type="match status" value="1"/>
</dbReference>
<dbReference type="Pfam" id="PF00383">
    <property type="entry name" value="dCMP_cyt_deam_1"/>
    <property type="match status" value="1"/>
</dbReference>
<evidence type="ECO:0000256" key="3">
    <source>
        <dbReference type="ARBA" id="ARBA00022801"/>
    </source>
</evidence>
<dbReference type="InterPro" id="IPR016192">
    <property type="entry name" value="APOBEC/CMP_deaminase_Zn-bd"/>
</dbReference>
<dbReference type="GO" id="GO:0004132">
    <property type="term" value="F:dCMP deaminase activity"/>
    <property type="evidence" value="ECO:0007669"/>
    <property type="project" value="TreeGrafter"/>
</dbReference>
<comment type="caution">
    <text evidence="6">The sequence shown here is derived from an EMBL/GenBank/DDBJ whole genome shotgun (WGS) entry which is preliminary data.</text>
</comment>
<sequence length="151" mass="17156">MRIEKVFGDSFNILKQLQEVAKQSDDPDRKVSAIIFDKNGQALVHSANVLVTPKRNDLKKRTSREQNQKYYWIEHAERRVIFMALKQGIDLSQCSLAVSLFPCADCARAIIQSGIRTVFAPTIPNNEPRHKETMHAALEILSVARVKLINL</sequence>
<keyword evidence="2" id="KW-0479">Metal-binding</keyword>
<dbReference type="GO" id="GO:0008270">
    <property type="term" value="F:zinc ion binding"/>
    <property type="evidence" value="ECO:0007669"/>
    <property type="project" value="InterPro"/>
</dbReference>
<dbReference type="PANTHER" id="PTHR11086">
    <property type="entry name" value="DEOXYCYTIDYLATE DEAMINASE-RELATED"/>
    <property type="match status" value="1"/>
</dbReference>
<feature type="domain" description="CMP/dCMP-type deaminase" evidence="5">
    <location>
        <begin position="8"/>
        <end position="148"/>
    </location>
</feature>
<dbReference type="Proteomes" id="UP000597886">
    <property type="component" value="Unassembled WGS sequence"/>
</dbReference>
<dbReference type="InterPro" id="IPR016193">
    <property type="entry name" value="Cytidine_deaminase-like"/>
</dbReference>
<dbReference type="EMBL" id="WVRA01000003">
    <property type="protein sequence ID" value="NOE18829.1"/>
    <property type="molecule type" value="Genomic_DNA"/>
</dbReference>
<keyword evidence="3" id="KW-0378">Hydrolase</keyword>
<evidence type="ECO:0000256" key="4">
    <source>
        <dbReference type="ARBA" id="ARBA00022833"/>
    </source>
</evidence>
<dbReference type="InterPro" id="IPR002125">
    <property type="entry name" value="CMP_dCMP_dom"/>
</dbReference>
<dbReference type="AlphaFoldDB" id="A0AA90Z1D1"/>
<dbReference type="RefSeq" id="WP_171330230.1">
    <property type="nucleotide sequence ID" value="NZ_WVRA01000003.1"/>
</dbReference>
<evidence type="ECO:0000259" key="5">
    <source>
        <dbReference type="PROSITE" id="PS51747"/>
    </source>
</evidence>
<accession>A0AA90Z1D1</accession>
<dbReference type="Gene3D" id="3.40.140.10">
    <property type="entry name" value="Cytidine Deaminase, domain 2"/>
    <property type="match status" value="1"/>
</dbReference>
<dbReference type="PANTHER" id="PTHR11086:SF18">
    <property type="entry name" value="DEOXYCYTIDYLATE DEAMINASE"/>
    <property type="match status" value="1"/>
</dbReference>
<proteinExistence type="inferred from homology"/>
<evidence type="ECO:0000313" key="7">
    <source>
        <dbReference type="Proteomes" id="UP000597886"/>
    </source>
</evidence>
<dbReference type="SUPFAM" id="SSF53927">
    <property type="entry name" value="Cytidine deaminase-like"/>
    <property type="match status" value="1"/>
</dbReference>
<name>A0AA90Z1D1_9RHOB</name>
<gene>
    <name evidence="6" type="ORF">GS634_11925</name>
</gene>